<evidence type="ECO:0000313" key="2">
    <source>
        <dbReference type="EMBL" id="KKK59089.1"/>
    </source>
</evidence>
<reference evidence="2" key="1">
    <citation type="journal article" date="2015" name="Nature">
        <title>Complex archaea that bridge the gap between prokaryotes and eukaryotes.</title>
        <authorList>
            <person name="Spang A."/>
            <person name="Saw J.H."/>
            <person name="Jorgensen S.L."/>
            <person name="Zaremba-Niedzwiedzka K."/>
            <person name="Martijn J."/>
            <person name="Lind A.E."/>
            <person name="van Eijk R."/>
            <person name="Schleper C."/>
            <person name="Guy L."/>
            <person name="Ettema T.J."/>
        </authorList>
    </citation>
    <scope>NUCLEOTIDE SEQUENCE</scope>
</reference>
<name>A0A0F8YYG0_9ZZZZ</name>
<dbReference type="InterPro" id="IPR053861">
    <property type="entry name" value="Phage_Mu_Gp45_N"/>
</dbReference>
<feature type="domain" description="Bacteriophage Mu Gp45 N-terminal" evidence="1">
    <location>
        <begin position="26"/>
        <end position="93"/>
    </location>
</feature>
<organism evidence="2">
    <name type="scientific">marine sediment metagenome</name>
    <dbReference type="NCBI Taxonomy" id="412755"/>
    <lineage>
        <taxon>unclassified sequences</taxon>
        <taxon>metagenomes</taxon>
        <taxon>ecological metagenomes</taxon>
    </lineage>
</organism>
<comment type="caution">
    <text evidence="2">The sequence shown here is derived from an EMBL/GenBank/DDBJ whole genome shotgun (WGS) entry which is preliminary data.</text>
</comment>
<dbReference type="AlphaFoldDB" id="A0A0F8YYG0"/>
<dbReference type="Pfam" id="PF06890">
    <property type="entry name" value="Phage_Mu_Gp45"/>
    <property type="match status" value="1"/>
</dbReference>
<sequence>MTEEELDDLEILLRPIVNQIANVVARAVIKRTDDSAALQKLQISVLESEPIDDAEHFQQYGFSSVPLTGAEAVVVFPGGDHAHPLVVAIDDRRHRPTGLKGGEVTVYHQSGSFILLRDDGSIGLRPKAGKTIDILEVGAGSLGATDEVVHGTGIDPFTGATYKALGSTSGKLRAEK</sequence>
<protein>
    <recommendedName>
        <fullName evidence="1">Bacteriophage Mu Gp45 N-terminal domain-containing protein</fullName>
    </recommendedName>
</protein>
<proteinExistence type="predicted"/>
<dbReference type="InterPro" id="IPR013046">
    <property type="entry name" value="GpV/Gp45"/>
</dbReference>
<gene>
    <name evidence="2" type="ORF">LCGC14_3037880</name>
</gene>
<evidence type="ECO:0000259" key="1">
    <source>
        <dbReference type="Pfam" id="PF06890"/>
    </source>
</evidence>
<dbReference type="EMBL" id="LAZR01063650">
    <property type="protein sequence ID" value="KKK59089.1"/>
    <property type="molecule type" value="Genomic_DNA"/>
</dbReference>
<dbReference type="NCBIfam" id="TIGR01644">
    <property type="entry name" value="phage_P2_V"/>
    <property type="match status" value="1"/>
</dbReference>
<accession>A0A0F8YYG0</accession>